<dbReference type="PROSITE" id="PS00028">
    <property type="entry name" value="ZINC_FINGER_C2H2_1"/>
    <property type="match status" value="1"/>
</dbReference>
<keyword evidence="1" id="KW-0479">Metal-binding</keyword>
<evidence type="ECO:0000259" key="2">
    <source>
        <dbReference type="PROSITE" id="PS50157"/>
    </source>
</evidence>
<evidence type="ECO:0000313" key="3">
    <source>
        <dbReference type="EMBL" id="KAF4415801.1"/>
    </source>
</evidence>
<dbReference type="EMBL" id="JAADJF010000511">
    <property type="protein sequence ID" value="KAF4415801.1"/>
    <property type="molecule type" value="Genomic_DNA"/>
</dbReference>
<dbReference type="Proteomes" id="UP000536711">
    <property type="component" value="Unassembled WGS sequence"/>
</dbReference>
<gene>
    <name evidence="3" type="ORF">FACUT_13114</name>
</gene>
<proteinExistence type="predicted"/>
<dbReference type="InterPro" id="IPR013087">
    <property type="entry name" value="Znf_C2H2_type"/>
</dbReference>
<keyword evidence="4" id="KW-1185">Reference proteome</keyword>
<comment type="caution">
    <text evidence="3">The sequence shown here is derived from an EMBL/GenBank/DDBJ whole genome shotgun (WGS) entry which is preliminary data.</text>
</comment>
<dbReference type="GO" id="GO:0008270">
    <property type="term" value="F:zinc ion binding"/>
    <property type="evidence" value="ECO:0007669"/>
    <property type="project" value="UniProtKB-KW"/>
</dbReference>
<organism evidence="3 4">
    <name type="scientific">Fusarium acutatum</name>
    <dbReference type="NCBI Taxonomy" id="78861"/>
    <lineage>
        <taxon>Eukaryota</taxon>
        <taxon>Fungi</taxon>
        <taxon>Dikarya</taxon>
        <taxon>Ascomycota</taxon>
        <taxon>Pezizomycotina</taxon>
        <taxon>Sordariomycetes</taxon>
        <taxon>Hypocreomycetidae</taxon>
        <taxon>Hypocreales</taxon>
        <taxon>Nectriaceae</taxon>
        <taxon>Fusarium</taxon>
        <taxon>Fusarium fujikuroi species complex</taxon>
    </lineage>
</organism>
<sequence>MRSTISGSQARVSLPRRQHGQNYASMSGYQRGVTCPFCPAHYNAASGIVHHLEQGACPNAPLDRDTLHQEVRRRDPTGSICNRLLVWQETVTYQATALAFNIHYGQYECYFCGDLFRQLSSLNQHLASPRHQQELYHCPNRKCHREFTTLAGVANHLESESCRFLRFEAVQNGIRGFFSSGRWIAF</sequence>
<keyword evidence="1" id="KW-0863">Zinc-finger</keyword>
<evidence type="ECO:0000256" key="1">
    <source>
        <dbReference type="PROSITE-ProRule" id="PRU00042"/>
    </source>
</evidence>
<dbReference type="Gene3D" id="3.30.160.60">
    <property type="entry name" value="Classic Zinc Finger"/>
    <property type="match status" value="1"/>
</dbReference>
<reference evidence="3 4" key="1">
    <citation type="submission" date="2020-01" db="EMBL/GenBank/DDBJ databases">
        <title>Identification and distribution of gene clusters putatively required for synthesis of sphingolipid metabolism inhibitors in phylogenetically diverse species of the filamentous fungus Fusarium.</title>
        <authorList>
            <person name="Kim H.-S."/>
            <person name="Busman M."/>
            <person name="Brown D.W."/>
            <person name="Divon H."/>
            <person name="Uhlig S."/>
            <person name="Proctor R.H."/>
        </authorList>
    </citation>
    <scope>NUCLEOTIDE SEQUENCE [LARGE SCALE GENOMIC DNA]</scope>
    <source>
        <strain evidence="3 4">NRRL 13308</strain>
    </source>
</reference>
<protein>
    <recommendedName>
        <fullName evidence="2">C2H2-type domain-containing protein</fullName>
    </recommendedName>
</protein>
<keyword evidence="1" id="KW-0862">Zinc</keyword>
<dbReference type="PROSITE" id="PS50157">
    <property type="entry name" value="ZINC_FINGER_C2H2_2"/>
    <property type="match status" value="1"/>
</dbReference>
<feature type="domain" description="C2H2-type" evidence="2">
    <location>
        <begin position="107"/>
        <end position="136"/>
    </location>
</feature>
<name>A0A8H4NE74_9HYPO</name>
<accession>A0A8H4NE74</accession>
<dbReference type="AlphaFoldDB" id="A0A8H4NE74"/>
<dbReference type="OrthoDB" id="6077919at2759"/>
<evidence type="ECO:0000313" key="4">
    <source>
        <dbReference type="Proteomes" id="UP000536711"/>
    </source>
</evidence>